<sequence length="338" mass="37895">MTKIEQKNRKPAEKKQMKKRHSFFSVVVQVFNGVMNEGFVHAGNFAYMALLTLFPFMILTIIIASGIGRGADGFAAVHSFLSALPPNVSSQLSGPIFQVLAMRSGSLIWWSALVSLWSVSSFISSIRELLYRTYRLEPPTAFIKYRLGAMAINIMAVFLLLFILSIQVMLAALQHIFSEQFSWLLQYISAAFPHISLSDNQNLMDKLALIGITSDRMRTFLDHITAFSILSRIISGGLLFGALYILFYTVTPPQYREAHYFKWPGALLTAFWWQMVSMILPIALNNMLDYNRSYGGLAGSVIVLIYFWIIGLGLVVGVHLNATLAFDRSTPVTPKNDA</sequence>
<proteinExistence type="predicted"/>
<dbReference type="Proteomes" id="UP000000491">
    <property type="component" value="Chromosome"/>
</dbReference>
<reference evidence="7 8" key="1">
    <citation type="journal article" date="2011" name="J. Bacteriol.">
        <title>Genome sequence of the ethanol-producing Zymomonas mobilis subsp. pomaceae lectotype strain ATCC 29192.</title>
        <authorList>
            <person name="Kouvelis V.N."/>
            <person name="Davenport K.W."/>
            <person name="Brettin T.S."/>
            <person name="Bruce D."/>
            <person name="Detter C."/>
            <person name="Han C.S."/>
            <person name="Nolan M."/>
            <person name="Tapia R."/>
            <person name="Damoulaki A."/>
            <person name="Kyrpides N.C."/>
            <person name="Typas M.A."/>
            <person name="Pappas K.M."/>
        </authorList>
    </citation>
    <scope>NUCLEOTIDE SEQUENCE [LARGE SCALE GENOMIC DNA]</scope>
    <source>
        <strain evidence="8">ATCC 29192 / DSM 22645 / JCM 10191 / CCUG 17912 / NBRC 13757 / NCIMB 11200 / NRRL B-4491 / Barker I</strain>
    </source>
</reference>
<keyword evidence="5 6" id="KW-0472">Membrane</keyword>
<dbReference type="eggNOG" id="COG1295">
    <property type="taxonomic scope" value="Bacteria"/>
</dbReference>
<keyword evidence="4 6" id="KW-1133">Transmembrane helix</keyword>
<accession>F8EV97</accession>
<dbReference type="STRING" id="579138.Zymop_1425"/>
<evidence type="ECO:0000256" key="3">
    <source>
        <dbReference type="ARBA" id="ARBA00022692"/>
    </source>
</evidence>
<keyword evidence="2" id="KW-1003">Cell membrane</keyword>
<feature type="transmembrane region" description="Helical" evidence="6">
    <location>
        <begin position="107"/>
        <end position="126"/>
    </location>
</feature>
<dbReference type="PANTHER" id="PTHR30213">
    <property type="entry name" value="INNER MEMBRANE PROTEIN YHJD"/>
    <property type="match status" value="1"/>
</dbReference>
<feature type="transmembrane region" description="Helical" evidence="6">
    <location>
        <begin position="260"/>
        <end position="284"/>
    </location>
</feature>
<dbReference type="GO" id="GO:0005886">
    <property type="term" value="C:plasma membrane"/>
    <property type="evidence" value="ECO:0007669"/>
    <property type="project" value="UniProtKB-SubCell"/>
</dbReference>
<organism evidence="7 8">
    <name type="scientific">Zymomonas mobilis subsp. pomaceae (strain ATCC 29192 / DSM 22645 / JCM 10191 / CCUG 17912 / NBRC 13757 / NCIMB 11200 / NRRL B-4491 / Barker I)</name>
    <dbReference type="NCBI Taxonomy" id="579138"/>
    <lineage>
        <taxon>Bacteria</taxon>
        <taxon>Pseudomonadati</taxon>
        <taxon>Pseudomonadota</taxon>
        <taxon>Alphaproteobacteria</taxon>
        <taxon>Sphingomonadales</taxon>
        <taxon>Zymomonadaceae</taxon>
        <taxon>Zymomonas</taxon>
    </lineage>
</organism>
<dbReference type="PATRIC" id="fig|579138.3.peg.1512"/>
<dbReference type="InterPro" id="IPR017039">
    <property type="entry name" value="Virul_fac_BrkB"/>
</dbReference>
<dbReference type="Pfam" id="PF03631">
    <property type="entry name" value="Virul_fac_BrkB"/>
    <property type="match status" value="2"/>
</dbReference>
<gene>
    <name evidence="7" type="ordered locus">Zymop_1425</name>
</gene>
<evidence type="ECO:0000313" key="8">
    <source>
        <dbReference type="Proteomes" id="UP000000491"/>
    </source>
</evidence>
<evidence type="ECO:0000256" key="4">
    <source>
        <dbReference type="ARBA" id="ARBA00022989"/>
    </source>
</evidence>
<evidence type="ECO:0000256" key="1">
    <source>
        <dbReference type="ARBA" id="ARBA00004651"/>
    </source>
</evidence>
<feature type="transmembrane region" description="Helical" evidence="6">
    <location>
        <begin position="296"/>
        <end position="320"/>
    </location>
</feature>
<dbReference type="AlphaFoldDB" id="F8EV97"/>
<dbReference type="RefSeq" id="WP_013934703.1">
    <property type="nucleotide sequence ID" value="NC_015709.1"/>
</dbReference>
<dbReference type="PIRSF" id="PIRSF035875">
    <property type="entry name" value="RNase_BN"/>
    <property type="match status" value="1"/>
</dbReference>
<keyword evidence="3 6" id="KW-0812">Transmembrane</keyword>
<dbReference type="PANTHER" id="PTHR30213:SF0">
    <property type="entry name" value="UPF0761 MEMBRANE PROTEIN YIHY"/>
    <property type="match status" value="1"/>
</dbReference>
<dbReference type="EMBL" id="CP002865">
    <property type="protein sequence ID" value="AEI38315.1"/>
    <property type="molecule type" value="Genomic_DNA"/>
</dbReference>
<name>F8EV97_ZYMMT</name>
<dbReference type="KEGG" id="zmp:Zymop_1425"/>
<feature type="transmembrane region" description="Helical" evidence="6">
    <location>
        <begin position="147"/>
        <end position="177"/>
    </location>
</feature>
<evidence type="ECO:0000313" key="7">
    <source>
        <dbReference type="EMBL" id="AEI38315.1"/>
    </source>
</evidence>
<evidence type="ECO:0000256" key="6">
    <source>
        <dbReference type="SAM" id="Phobius"/>
    </source>
</evidence>
<evidence type="ECO:0000256" key="5">
    <source>
        <dbReference type="ARBA" id="ARBA00023136"/>
    </source>
</evidence>
<feature type="transmembrane region" description="Helical" evidence="6">
    <location>
        <begin position="224"/>
        <end position="248"/>
    </location>
</feature>
<protein>
    <submittedName>
        <fullName evidence="7">Ribonuclease BN</fullName>
    </submittedName>
</protein>
<feature type="transmembrane region" description="Helical" evidence="6">
    <location>
        <begin position="45"/>
        <end position="68"/>
    </location>
</feature>
<evidence type="ECO:0000256" key="2">
    <source>
        <dbReference type="ARBA" id="ARBA00022475"/>
    </source>
</evidence>
<dbReference type="HOGENOM" id="CLU_045539_4_3_5"/>
<comment type="subcellular location">
    <subcellularLocation>
        <location evidence="1">Cell membrane</location>
        <topology evidence="1">Multi-pass membrane protein</topology>
    </subcellularLocation>
</comment>